<protein>
    <submittedName>
        <fullName evidence="1">Uncharacterized protein</fullName>
    </submittedName>
</protein>
<organism evidence="1 2">
    <name type="scientific">Nocardioides soli</name>
    <dbReference type="NCBI Taxonomy" id="1036020"/>
    <lineage>
        <taxon>Bacteria</taxon>
        <taxon>Bacillati</taxon>
        <taxon>Actinomycetota</taxon>
        <taxon>Actinomycetes</taxon>
        <taxon>Propionibacteriales</taxon>
        <taxon>Nocardioidaceae</taxon>
        <taxon>Nocardioides</taxon>
    </lineage>
</organism>
<evidence type="ECO:0000313" key="1">
    <source>
        <dbReference type="EMBL" id="MBB3043975.1"/>
    </source>
</evidence>
<name>A0A7W4VYB4_9ACTN</name>
<comment type="caution">
    <text evidence="1">The sequence shown here is derived from an EMBL/GenBank/DDBJ whole genome shotgun (WGS) entry which is preliminary data.</text>
</comment>
<keyword evidence="2" id="KW-1185">Reference proteome</keyword>
<evidence type="ECO:0000313" key="2">
    <source>
        <dbReference type="Proteomes" id="UP000589626"/>
    </source>
</evidence>
<dbReference type="EMBL" id="JACHWR010000002">
    <property type="protein sequence ID" value="MBB3043975.1"/>
    <property type="molecule type" value="Genomic_DNA"/>
</dbReference>
<gene>
    <name evidence="1" type="ORF">FHU40_003793</name>
</gene>
<dbReference type="Proteomes" id="UP000589626">
    <property type="component" value="Unassembled WGS sequence"/>
</dbReference>
<dbReference type="AlphaFoldDB" id="A0A7W4VYB4"/>
<proteinExistence type="predicted"/>
<accession>A0A7W4VYB4</accession>
<dbReference type="RefSeq" id="WP_183593719.1">
    <property type="nucleotide sequence ID" value="NZ_JACHWR010000002.1"/>
</dbReference>
<reference evidence="1 2" key="1">
    <citation type="submission" date="2020-08" db="EMBL/GenBank/DDBJ databases">
        <title>Sequencing the genomes of 1000 actinobacteria strains.</title>
        <authorList>
            <person name="Klenk H.-P."/>
        </authorList>
    </citation>
    <scope>NUCLEOTIDE SEQUENCE [LARGE SCALE GENOMIC DNA]</scope>
    <source>
        <strain evidence="1 2">DSM 105498</strain>
    </source>
</reference>
<sequence length="392" mass="44266">MQAMLPAGHEVQVAALTESALTRLSRKGGAVNHHRSTDDYCLSYAKRLEMQEQAAVFLRDEEHIEGEIRLALVEALPDIEEDEAACAKAAHELRQAIEQLFIRRGESFASAVQTGEVQQIDATELIATLARGENAVLKEVDPERATATVRRVIERPSASTQRHLRRLADAYTLFAFLREAPDVQRVIVRLFSDGDVWLDTTVVLPLLAETLLFERAERHYTVLRAALDAGLRLHVTDGVIEEVERHINRSLTFARTATDEWRSRVPFLYAVYASAGRSRTEFAGWAANFDGNMRPKDDVREYLADDFGVTHRNLKEESDAPPLELRSAVQEIWHESHDRRRARSGSDEDLDQITRLRLVAHDVENCVGVIALRKMSSSLRHVLLCGLYQGLR</sequence>